<dbReference type="Proteomes" id="UP000244240">
    <property type="component" value="Unassembled WGS sequence"/>
</dbReference>
<dbReference type="PROSITE" id="PS51372">
    <property type="entry name" value="PRD_2"/>
    <property type="match status" value="2"/>
</dbReference>
<dbReference type="InterPro" id="IPR013011">
    <property type="entry name" value="PTS_EIIB_2"/>
</dbReference>
<organism evidence="6 7">
    <name type="scientific">Melghirimyces profundicolus</name>
    <dbReference type="NCBI Taxonomy" id="1242148"/>
    <lineage>
        <taxon>Bacteria</taxon>
        <taxon>Bacillati</taxon>
        <taxon>Bacillota</taxon>
        <taxon>Bacilli</taxon>
        <taxon>Bacillales</taxon>
        <taxon>Thermoactinomycetaceae</taxon>
        <taxon>Melghirimyces</taxon>
    </lineage>
</organism>
<keyword evidence="7" id="KW-1185">Reference proteome</keyword>
<evidence type="ECO:0000313" key="6">
    <source>
        <dbReference type="EMBL" id="PTX59663.1"/>
    </source>
</evidence>
<evidence type="ECO:0000313" key="7">
    <source>
        <dbReference type="Proteomes" id="UP000244240"/>
    </source>
</evidence>
<keyword evidence="1" id="KW-0808">Transferase</keyword>
<dbReference type="InterPro" id="IPR050661">
    <property type="entry name" value="BglG_antiterminators"/>
</dbReference>
<dbReference type="PANTHER" id="PTHR30185">
    <property type="entry name" value="CRYPTIC BETA-GLUCOSIDE BGL OPERON ANTITERMINATOR"/>
    <property type="match status" value="1"/>
</dbReference>
<dbReference type="Pfam" id="PF00874">
    <property type="entry name" value="PRD"/>
    <property type="match status" value="2"/>
</dbReference>
<dbReference type="Pfam" id="PF08279">
    <property type="entry name" value="HTH_11"/>
    <property type="match status" value="2"/>
</dbReference>
<dbReference type="PROSITE" id="PS51099">
    <property type="entry name" value="PTS_EIIB_TYPE_2"/>
    <property type="match status" value="1"/>
</dbReference>
<feature type="domain" description="PTS EIIB type-2" evidence="4">
    <location>
        <begin position="410"/>
        <end position="500"/>
    </location>
</feature>
<dbReference type="InterPro" id="IPR002178">
    <property type="entry name" value="PTS_EIIA_type-2_dom"/>
</dbReference>
<dbReference type="PROSITE" id="PS51094">
    <property type="entry name" value="PTS_EIIA_TYPE_2"/>
    <property type="match status" value="1"/>
</dbReference>
<feature type="domain" description="PTS EIIA type-2" evidence="3">
    <location>
        <begin position="512"/>
        <end position="648"/>
    </location>
</feature>
<feature type="domain" description="PRD" evidence="5">
    <location>
        <begin position="300"/>
        <end position="406"/>
    </location>
</feature>
<dbReference type="CDD" id="cd05568">
    <property type="entry name" value="PTS_IIB_bgl_like"/>
    <property type="match status" value="1"/>
</dbReference>
<dbReference type="PANTHER" id="PTHR30185:SF12">
    <property type="entry name" value="TRANSCRIPTIONAL REGULATOR MANR"/>
    <property type="match status" value="1"/>
</dbReference>
<dbReference type="Gene3D" id="3.40.50.2300">
    <property type="match status" value="1"/>
</dbReference>
<dbReference type="GO" id="GO:0008982">
    <property type="term" value="F:protein-N(PI)-phosphohistidine-sugar phosphotransferase activity"/>
    <property type="evidence" value="ECO:0007669"/>
    <property type="project" value="InterPro"/>
</dbReference>
<evidence type="ECO:0000256" key="1">
    <source>
        <dbReference type="ARBA" id="ARBA00022679"/>
    </source>
</evidence>
<dbReference type="InterPro" id="IPR036390">
    <property type="entry name" value="WH_DNA-bd_sf"/>
</dbReference>
<dbReference type="InterPro" id="IPR036388">
    <property type="entry name" value="WH-like_DNA-bd_sf"/>
</dbReference>
<dbReference type="InterPro" id="IPR036634">
    <property type="entry name" value="PRD_sf"/>
</dbReference>
<sequence length="648" mass="73867">MSLNERKNRLLRFLLRADRPLTSAELAERLGCSERTVRNDLARLKEWIQVETGLNLSGRPGVGVIVEGAQGERETLAGRLEREGWELGSDREDPDGRRRKLLRILLEADRPLTTRELSRKLFVSRSSVHSDLDWVESWLRSGGLTLVRRPNWGVKVEGEEKERRIAFSRLREEEGRRGEDLLSDLAGELPVIREEVRRLENTLPYSFTDEGFTNLVYHLAIALRRIRQGQTIRMPEEEHQELAARPEYRTAARLAGALERRFSLRFPEAEIGYITMHILGSRVRHLGSDTGGEIQRVLGEMDPEARQTALFLISRMGRALHLPLEGDEPLLSGLSLHLHSALNRMRHGLRVDNPLLEEIRRSYPYMYETLSGLLPELAEKGVRFGPEEVGYLVLHFQAAVERLRRLPERKSVLIVCSSGEGTARLLEAKLERFFPELRVAATVAAREVGQAVRKHRPDLLLSTVPLEQSPVPLLQVTPLFHRGEREQLHRLLQGNLVGEGAETKERFPVLRSLLDPKGCLRLVREKNRENLLYRLTERLERIGAVRAGYLESVLERERFAPTTIGNGVAIPHGAPDHVLKSGVAAAAIQEPVNWDGESVRLIFLLALDPEERDRNRSLFREMVRLAGDPETLEAIINEKDPRDWRGYL</sequence>
<evidence type="ECO:0000259" key="4">
    <source>
        <dbReference type="PROSITE" id="PS51099"/>
    </source>
</evidence>
<name>A0A2T6BUC7_9BACL</name>
<gene>
    <name evidence="6" type="ORF">C8P63_11198</name>
</gene>
<dbReference type="InterPro" id="IPR036095">
    <property type="entry name" value="PTS_EIIB-like_sf"/>
</dbReference>
<dbReference type="SUPFAM" id="SSF55804">
    <property type="entry name" value="Phoshotransferase/anion transport protein"/>
    <property type="match status" value="1"/>
</dbReference>
<dbReference type="InterPro" id="IPR013196">
    <property type="entry name" value="HTH_11"/>
</dbReference>
<dbReference type="InterPro" id="IPR016152">
    <property type="entry name" value="PTrfase/Anion_transptr"/>
</dbReference>
<dbReference type="GO" id="GO:0006355">
    <property type="term" value="P:regulation of DNA-templated transcription"/>
    <property type="evidence" value="ECO:0007669"/>
    <property type="project" value="InterPro"/>
</dbReference>
<dbReference type="RefSeq" id="WP_108023495.1">
    <property type="nucleotide sequence ID" value="NZ_QBKR01000011.1"/>
</dbReference>
<dbReference type="SUPFAM" id="SSF52794">
    <property type="entry name" value="PTS system IIB component-like"/>
    <property type="match status" value="1"/>
</dbReference>
<dbReference type="OrthoDB" id="3175596at2"/>
<dbReference type="SUPFAM" id="SSF63520">
    <property type="entry name" value="PTS-regulatory domain, PRD"/>
    <property type="match status" value="2"/>
</dbReference>
<dbReference type="SUPFAM" id="SSF46785">
    <property type="entry name" value="Winged helix' DNA-binding domain"/>
    <property type="match status" value="2"/>
</dbReference>
<dbReference type="AlphaFoldDB" id="A0A2T6BUC7"/>
<dbReference type="Pfam" id="PF00359">
    <property type="entry name" value="PTS_EIIA_2"/>
    <property type="match status" value="1"/>
</dbReference>
<proteinExistence type="predicted"/>
<evidence type="ECO:0000256" key="2">
    <source>
        <dbReference type="ARBA" id="ARBA00022737"/>
    </source>
</evidence>
<keyword evidence="2" id="KW-0677">Repeat</keyword>
<dbReference type="Gene3D" id="3.40.930.10">
    <property type="entry name" value="Mannitol-specific EII, Chain A"/>
    <property type="match status" value="1"/>
</dbReference>
<dbReference type="EMBL" id="QBKR01000011">
    <property type="protein sequence ID" value="PTX59663.1"/>
    <property type="molecule type" value="Genomic_DNA"/>
</dbReference>
<feature type="domain" description="PRD" evidence="5">
    <location>
        <begin position="183"/>
        <end position="288"/>
    </location>
</feature>
<accession>A0A2T6BUC7</accession>
<dbReference type="GO" id="GO:0009401">
    <property type="term" value="P:phosphoenolpyruvate-dependent sugar phosphotransferase system"/>
    <property type="evidence" value="ECO:0007669"/>
    <property type="project" value="InterPro"/>
</dbReference>
<dbReference type="Gene3D" id="1.10.10.10">
    <property type="entry name" value="Winged helix-like DNA-binding domain superfamily/Winged helix DNA-binding domain"/>
    <property type="match status" value="2"/>
</dbReference>
<comment type="caution">
    <text evidence="6">The sequence shown here is derived from an EMBL/GenBank/DDBJ whole genome shotgun (WGS) entry which is preliminary data.</text>
</comment>
<dbReference type="Gene3D" id="1.10.1790.10">
    <property type="entry name" value="PRD domain"/>
    <property type="match status" value="2"/>
</dbReference>
<protein>
    <submittedName>
        <fullName evidence="6">Activator of the mannose operon (Transcriptional antiterminator)</fullName>
    </submittedName>
</protein>
<dbReference type="PROSITE" id="PS00372">
    <property type="entry name" value="PTS_EIIA_TYPE_2_HIS"/>
    <property type="match status" value="1"/>
</dbReference>
<dbReference type="CDD" id="cd00211">
    <property type="entry name" value="PTS_IIA_fru"/>
    <property type="match status" value="1"/>
</dbReference>
<dbReference type="InterPro" id="IPR011608">
    <property type="entry name" value="PRD"/>
</dbReference>
<evidence type="ECO:0000259" key="5">
    <source>
        <dbReference type="PROSITE" id="PS51372"/>
    </source>
</evidence>
<evidence type="ECO:0000259" key="3">
    <source>
        <dbReference type="PROSITE" id="PS51094"/>
    </source>
</evidence>
<reference evidence="6 7" key="1">
    <citation type="submission" date="2018-04" db="EMBL/GenBank/DDBJ databases">
        <title>Genomic Encyclopedia of Archaeal and Bacterial Type Strains, Phase II (KMG-II): from individual species to whole genera.</title>
        <authorList>
            <person name="Goeker M."/>
        </authorList>
    </citation>
    <scope>NUCLEOTIDE SEQUENCE [LARGE SCALE GENOMIC DNA]</scope>
    <source>
        <strain evidence="6 7">DSM 45787</strain>
    </source>
</reference>